<comment type="caution">
    <text evidence="1">The sequence shown here is derived from an EMBL/GenBank/DDBJ whole genome shotgun (WGS) entry which is preliminary data.</text>
</comment>
<dbReference type="EMBL" id="CM039175">
    <property type="protein sequence ID" value="KAH9734522.1"/>
    <property type="molecule type" value="Genomic_DNA"/>
</dbReference>
<reference evidence="2" key="1">
    <citation type="journal article" date="2023" name="Hortic. Res.">
        <title>A chromosome-level phased genome enabling allele-level studies in sweet orange: a case study on citrus Huanglongbing tolerance.</title>
        <authorList>
            <person name="Wu B."/>
            <person name="Yu Q."/>
            <person name="Deng Z."/>
            <person name="Duan Y."/>
            <person name="Luo F."/>
            <person name="Gmitter F. Jr."/>
        </authorList>
    </citation>
    <scope>NUCLEOTIDE SEQUENCE [LARGE SCALE GENOMIC DNA]</scope>
    <source>
        <strain evidence="2">cv. Valencia</strain>
    </source>
</reference>
<accession>A0ACB8JQP9</accession>
<keyword evidence="1" id="KW-0255">Endonuclease</keyword>
<sequence length="407" mass="47290">MSKNGISVDPSKVEAVSQLSRPTNTREVRSFLGLVGYYRRFVEGFSKIATLLTKKNVKFVWTPECKESFEELKRQLVTTPILAIPDNSKGYIIYSDVSKSGIECVLMQNGKVIAYASRQLKDYEKNYPLHDLELAAVVLALKIWHHNLMGAHCKIYTDHKSLKYFFTQKELNMRQWQRLELVKDYNYCEINYYPGKVNMVAVALSRKLSPSALRILLKPLQNDICKVYFTFWEKLHNAMGTKLKISTSFHPQTDGQSERTIQTLEEMLRGCAINFQGSWSKYLPLAKFDYNNSYQATIGMTPYEALYGRKCRSPIHWDEMGERRHLGLDLITASSEAIEKIRQRNQAAQSRQKSYADKRRRPLEFQVGVAPIKGLMRFGNKGKFCPYKRINEIWEQRKIKSEVYWAI</sequence>
<gene>
    <name evidence="1" type="ORF">KPL71_017406</name>
</gene>
<dbReference type="Proteomes" id="UP000829398">
    <property type="component" value="Chromosome 6"/>
</dbReference>
<keyword evidence="1" id="KW-0378">Hydrolase</keyword>
<evidence type="ECO:0000313" key="2">
    <source>
        <dbReference type="Proteomes" id="UP000829398"/>
    </source>
</evidence>
<keyword evidence="2" id="KW-1185">Reference proteome</keyword>
<name>A0ACB8JQP9_CITSI</name>
<proteinExistence type="predicted"/>
<organism evidence="1 2">
    <name type="scientific">Citrus sinensis</name>
    <name type="common">Sweet orange</name>
    <name type="synonym">Citrus aurantium var. sinensis</name>
    <dbReference type="NCBI Taxonomy" id="2711"/>
    <lineage>
        <taxon>Eukaryota</taxon>
        <taxon>Viridiplantae</taxon>
        <taxon>Streptophyta</taxon>
        <taxon>Embryophyta</taxon>
        <taxon>Tracheophyta</taxon>
        <taxon>Spermatophyta</taxon>
        <taxon>Magnoliopsida</taxon>
        <taxon>eudicotyledons</taxon>
        <taxon>Gunneridae</taxon>
        <taxon>Pentapetalae</taxon>
        <taxon>rosids</taxon>
        <taxon>malvids</taxon>
        <taxon>Sapindales</taxon>
        <taxon>Rutaceae</taxon>
        <taxon>Aurantioideae</taxon>
        <taxon>Citrus</taxon>
    </lineage>
</organism>
<protein>
    <submittedName>
        <fullName evidence="1">Endonuclease</fullName>
    </submittedName>
</protein>
<keyword evidence="1" id="KW-0540">Nuclease</keyword>
<evidence type="ECO:0000313" key="1">
    <source>
        <dbReference type="EMBL" id="KAH9734522.1"/>
    </source>
</evidence>